<dbReference type="AlphaFoldDB" id="A0A7J7J0C8"/>
<comment type="caution">
    <text evidence="1">The sequence shown here is derived from an EMBL/GenBank/DDBJ whole genome shotgun (WGS) entry which is preliminary data.</text>
</comment>
<dbReference type="EMBL" id="VXIV02003254">
    <property type="protein sequence ID" value="KAF6019094.1"/>
    <property type="molecule type" value="Genomic_DNA"/>
</dbReference>
<proteinExistence type="predicted"/>
<evidence type="ECO:0000313" key="2">
    <source>
        <dbReference type="Proteomes" id="UP000593567"/>
    </source>
</evidence>
<dbReference type="Proteomes" id="UP000593567">
    <property type="component" value="Unassembled WGS sequence"/>
</dbReference>
<protein>
    <submittedName>
        <fullName evidence="1">Uncharacterized protein</fullName>
    </submittedName>
</protein>
<keyword evidence="2" id="KW-1185">Reference proteome</keyword>
<name>A0A7J7J0C8_BUGNE</name>
<organism evidence="1 2">
    <name type="scientific">Bugula neritina</name>
    <name type="common">Brown bryozoan</name>
    <name type="synonym">Sertularia neritina</name>
    <dbReference type="NCBI Taxonomy" id="10212"/>
    <lineage>
        <taxon>Eukaryota</taxon>
        <taxon>Metazoa</taxon>
        <taxon>Spiralia</taxon>
        <taxon>Lophotrochozoa</taxon>
        <taxon>Bryozoa</taxon>
        <taxon>Gymnolaemata</taxon>
        <taxon>Cheilostomatida</taxon>
        <taxon>Flustrina</taxon>
        <taxon>Buguloidea</taxon>
        <taxon>Bugulidae</taxon>
        <taxon>Bugula</taxon>
    </lineage>
</organism>
<accession>A0A7J7J0C8</accession>
<gene>
    <name evidence="1" type="ORF">EB796_022591</name>
</gene>
<sequence>MGGRYSLPTSIFVRTLPLDCYSLNLSDFVPKIHSACYYSHFHSFFNICCYKSLSSVILSFCWLSSDTQFICYSYKECMQCLALAS</sequence>
<reference evidence="1" key="1">
    <citation type="submission" date="2020-06" db="EMBL/GenBank/DDBJ databases">
        <title>Draft genome of Bugula neritina, a colonial animal packing powerful symbionts and potential medicines.</title>
        <authorList>
            <person name="Rayko M."/>
        </authorList>
    </citation>
    <scope>NUCLEOTIDE SEQUENCE [LARGE SCALE GENOMIC DNA]</scope>
    <source>
        <strain evidence="1">Kwan_BN1</strain>
    </source>
</reference>
<evidence type="ECO:0000313" key="1">
    <source>
        <dbReference type="EMBL" id="KAF6019094.1"/>
    </source>
</evidence>